<accession>A0A242N5D2</accession>
<dbReference type="EMBL" id="NBTY01000038">
    <property type="protein sequence ID" value="OTP78885.1"/>
    <property type="molecule type" value="Genomic_DNA"/>
</dbReference>
<evidence type="ECO:0000313" key="2">
    <source>
        <dbReference type="Proteomes" id="UP000194546"/>
    </source>
</evidence>
<reference evidence="1 2" key="1">
    <citation type="submission" date="2017-03" db="EMBL/GenBank/DDBJ databases">
        <title>Genome analysis of strain PAMC 26510.</title>
        <authorList>
            <person name="Oh H.-M."/>
            <person name="Yang J.-A."/>
        </authorList>
    </citation>
    <scope>NUCLEOTIDE SEQUENCE [LARGE SCALE GENOMIC DNA]</scope>
    <source>
        <strain evidence="1 2">PAMC 26510</strain>
    </source>
</reference>
<comment type="caution">
    <text evidence="1">The sequence shown here is derived from an EMBL/GenBank/DDBJ whole genome shotgun (WGS) entry which is preliminary data.</text>
</comment>
<gene>
    <name evidence="1" type="ORF">PAMC26510_06965</name>
</gene>
<protein>
    <submittedName>
        <fullName evidence="1">Uncharacterized protein</fullName>
    </submittedName>
</protein>
<organism evidence="1 2">
    <name type="scientific">Caballeronia sordidicola</name>
    <name type="common">Burkholderia sordidicola</name>
    <dbReference type="NCBI Taxonomy" id="196367"/>
    <lineage>
        <taxon>Bacteria</taxon>
        <taxon>Pseudomonadati</taxon>
        <taxon>Pseudomonadota</taxon>
        <taxon>Betaproteobacteria</taxon>
        <taxon>Burkholderiales</taxon>
        <taxon>Burkholderiaceae</taxon>
        <taxon>Caballeronia</taxon>
    </lineage>
</organism>
<dbReference type="AlphaFoldDB" id="A0A242N5D2"/>
<dbReference type="Proteomes" id="UP000194546">
    <property type="component" value="Unassembled WGS sequence"/>
</dbReference>
<name>A0A242N5D2_CABSO</name>
<proteinExistence type="predicted"/>
<evidence type="ECO:0000313" key="1">
    <source>
        <dbReference type="EMBL" id="OTP78885.1"/>
    </source>
</evidence>
<sequence>MCLCAFAHGMPRGADAHRVQHIHVVVSGFIGRRVVARPFV</sequence>